<evidence type="ECO:0000313" key="2">
    <source>
        <dbReference type="EMBL" id="GAA5501060.1"/>
    </source>
</evidence>
<keyword evidence="3" id="KW-1185">Reference proteome</keyword>
<evidence type="ECO:0000256" key="1">
    <source>
        <dbReference type="SAM" id="Phobius"/>
    </source>
</evidence>
<dbReference type="Proteomes" id="UP001458946">
    <property type="component" value="Unassembled WGS sequence"/>
</dbReference>
<feature type="transmembrane region" description="Helical" evidence="1">
    <location>
        <begin position="36"/>
        <end position="55"/>
    </location>
</feature>
<proteinExistence type="predicted"/>
<keyword evidence="1" id="KW-0812">Transmembrane</keyword>
<protein>
    <submittedName>
        <fullName evidence="2">Uncharacterized protein</fullName>
    </submittedName>
</protein>
<keyword evidence="1" id="KW-1133">Transmembrane helix</keyword>
<gene>
    <name evidence="2" type="ORF">Dxin01_00791</name>
</gene>
<sequence>MALLIRLISLLIGLYFALALLWQLHAGPVDFGLMERKFILASGGVLAWAVLRDLARAKQARREPYKAHKQRWW</sequence>
<keyword evidence="1" id="KW-0472">Membrane</keyword>
<accession>A0ABP9V6Z9</accession>
<dbReference type="EMBL" id="BAABRN010000006">
    <property type="protein sequence ID" value="GAA5501060.1"/>
    <property type="molecule type" value="Genomic_DNA"/>
</dbReference>
<name>A0ABP9V6Z9_9DEIO</name>
<evidence type="ECO:0000313" key="3">
    <source>
        <dbReference type="Proteomes" id="UP001458946"/>
    </source>
</evidence>
<comment type="caution">
    <text evidence="2">The sequence shown here is derived from an EMBL/GenBank/DDBJ whole genome shotgun (WGS) entry which is preliminary data.</text>
</comment>
<reference evidence="2 3" key="1">
    <citation type="submission" date="2024-02" db="EMBL/GenBank/DDBJ databases">
        <title>Deinococcus xinjiangensis NBRC 107630.</title>
        <authorList>
            <person name="Ichikawa N."/>
            <person name="Katano-Makiyama Y."/>
            <person name="Hidaka K."/>
        </authorList>
    </citation>
    <scope>NUCLEOTIDE SEQUENCE [LARGE SCALE GENOMIC DNA]</scope>
    <source>
        <strain evidence="2 3">NBRC 107630</strain>
    </source>
</reference>
<organism evidence="2 3">
    <name type="scientific">Deinococcus xinjiangensis</name>
    <dbReference type="NCBI Taxonomy" id="457454"/>
    <lineage>
        <taxon>Bacteria</taxon>
        <taxon>Thermotogati</taxon>
        <taxon>Deinococcota</taxon>
        <taxon>Deinococci</taxon>
        <taxon>Deinococcales</taxon>
        <taxon>Deinococcaceae</taxon>
        <taxon>Deinococcus</taxon>
    </lineage>
</organism>
<dbReference type="RefSeq" id="WP_353541034.1">
    <property type="nucleotide sequence ID" value="NZ_BAABRN010000006.1"/>
</dbReference>